<dbReference type="EMBL" id="CVQI01034073">
    <property type="protein sequence ID" value="CRK44537.1"/>
    <property type="molecule type" value="Genomic_DNA"/>
</dbReference>
<sequence>GPSPLIPYCPPDHRGGCSLQRFQAGLRPQD</sequence>
<proteinExistence type="predicted"/>
<accession>A0A0G4NDH2</accession>
<dbReference type="Proteomes" id="UP000045706">
    <property type="component" value="Unassembled WGS sequence"/>
</dbReference>
<evidence type="ECO:0000313" key="2">
    <source>
        <dbReference type="Proteomes" id="UP000045706"/>
    </source>
</evidence>
<gene>
    <name evidence="1" type="ORF">BN1723_019467</name>
</gene>
<evidence type="ECO:0000313" key="1">
    <source>
        <dbReference type="EMBL" id="CRK44537.1"/>
    </source>
</evidence>
<protein>
    <submittedName>
        <fullName evidence="1">Uncharacterized protein</fullName>
    </submittedName>
</protein>
<dbReference type="AlphaFoldDB" id="A0A0G4NDH2"/>
<reference evidence="2" key="1">
    <citation type="submission" date="2015-05" db="EMBL/GenBank/DDBJ databases">
        <authorList>
            <person name="Fogelqvist Johan"/>
        </authorList>
    </citation>
    <scope>NUCLEOTIDE SEQUENCE [LARGE SCALE GENOMIC DNA]</scope>
</reference>
<organism evidence="1 2">
    <name type="scientific">Verticillium longisporum</name>
    <name type="common">Verticillium dahliae var. longisporum</name>
    <dbReference type="NCBI Taxonomy" id="100787"/>
    <lineage>
        <taxon>Eukaryota</taxon>
        <taxon>Fungi</taxon>
        <taxon>Dikarya</taxon>
        <taxon>Ascomycota</taxon>
        <taxon>Pezizomycotina</taxon>
        <taxon>Sordariomycetes</taxon>
        <taxon>Hypocreomycetidae</taxon>
        <taxon>Glomerellales</taxon>
        <taxon>Plectosphaerellaceae</taxon>
        <taxon>Verticillium</taxon>
    </lineage>
</organism>
<feature type="non-terminal residue" evidence="1">
    <location>
        <position position="1"/>
    </location>
</feature>
<name>A0A0G4NDH2_VERLO</name>